<dbReference type="PANTHER" id="PTHR30588:SF0">
    <property type="entry name" value="BRANCHED-CHAIN AMINO ACID PERMEASE BRNQ"/>
    <property type="match status" value="1"/>
</dbReference>
<evidence type="ECO:0000256" key="2">
    <source>
        <dbReference type="ARBA" id="ARBA00008540"/>
    </source>
</evidence>
<evidence type="ECO:0000313" key="10">
    <source>
        <dbReference type="EMBL" id="OXZ34610.1"/>
    </source>
</evidence>
<evidence type="ECO:0000256" key="3">
    <source>
        <dbReference type="ARBA" id="ARBA00022448"/>
    </source>
</evidence>
<dbReference type="AlphaFoldDB" id="A0A233V1A0"/>
<evidence type="ECO:0000313" key="11">
    <source>
        <dbReference type="Proteomes" id="UP000215546"/>
    </source>
</evidence>
<keyword evidence="8 9" id="KW-0472">Membrane</keyword>
<comment type="similarity">
    <text evidence="2 9">Belongs to the branched chain amino acid transporter family.</text>
</comment>
<protein>
    <recommendedName>
        <fullName evidence="9">Branched-chain amino acid transport system carrier protein</fullName>
    </recommendedName>
</protein>
<proteinExistence type="inferred from homology"/>
<dbReference type="GO" id="GO:0015188">
    <property type="term" value="F:L-isoleucine transmembrane transporter activity"/>
    <property type="evidence" value="ECO:0007669"/>
    <property type="project" value="TreeGrafter"/>
</dbReference>
<reference evidence="11" key="1">
    <citation type="submission" date="2017-04" db="EMBL/GenBank/DDBJ databases">
        <title>Finegoldia magna isolated from orthopedic joint implant-associated infections.</title>
        <authorList>
            <person name="Bjorklund S."/>
            <person name="Bruggemann H."/>
            <person name="Jensen A."/>
            <person name="Hellmark B."/>
            <person name="Soderquist B."/>
        </authorList>
    </citation>
    <scope>NUCLEOTIDE SEQUENCE [LARGE SCALE GENOMIC DNA]</scope>
    <source>
        <strain evidence="11">12T273</strain>
    </source>
</reference>
<feature type="transmembrane region" description="Helical" evidence="9">
    <location>
        <begin position="337"/>
        <end position="357"/>
    </location>
</feature>
<evidence type="ECO:0000256" key="1">
    <source>
        <dbReference type="ARBA" id="ARBA00004651"/>
    </source>
</evidence>
<dbReference type="GO" id="GO:0015818">
    <property type="term" value="P:isoleucine transport"/>
    <property type="evidence" value="ECO:0007669"/>
    <property type="project" value="TreeGrafter"/>
</dbReference>
<comment type="caution">
    <text evidence="10">The sequence shown here is derived from an EMBL/GenBank/DDBJ whole genome shotgun (WGS) entry which is preliminary data.</text>
</comment>
<feature type="transmembrane region" description="Helical" evidence="9">
    <location>
        <begin position="407"/>
        <end position="423"/>
    </location>
</feature>
<comment type="subcellular location">
    <subcellularLocation>
        <location evidence="1 9">Cell membrane</location>
        <topology evidence="1 9">Multi-pass membrane protein</topology>
    </subcellularLocation>
</comment>
<dbReference type="RefSeq" id="WP_094207964.1">
    <property type="nucleotide sequence ID" value="NZ_NDYA01000003.1"/>
</dbReference>
<dbReference type="EMBL" id="NDYE01000002">
    <property type="protein sequence ID" value="OXZ34610.1"/>
    <property type="molecule type" value="Genomic_DNA"/>
</dbReference>
<sequence>MKNKKLIFVSGFALFSMFFGAGNLIFPPFLGNKVGDQYLIATLGFLLSAVGLVFLGLLAATKSGGTIEKIGNTISPRFSLIFSTIIMLAIGPGLAIPRTAATTVEIIQKGFFKGANSVLLTVVFFACVYLFVRKPSSIIDNLGKILTPLLIATLVVIIFKGIISPVATPVNTYQIQVFQSSFEEGYQTMDALASLVFAIVVTKGFMGNGITDDKTIKQYTIKASIIAAIGLCFVYGGLIYLGAATSKFNLGNVERVDLLLYICYQHLGILGKVLICVAMALACLTTAIGLTTTVGQFFSDMLKDKTNGVISYDVIIIISTVFSAFFAVVGVEKILKISAPFLTAIYPVAIVLIFLNLFKQNTFSRNVKLGSIIGVSIYAIIVLLNGFKLDFGLLKTIESVFPVQIKSFIWIIPAVIGGLIGKIKK</sequence>
<evidence type="ECO:0000256" key="4">
    <source>
        <dbReference type="ARBA" id="ARBA00022475"/>
    </source>
</evidence>
<feature type="transmembrane region" description="Helical" evidence="9">
    <location>
        <begin position="269"/>
        <end position="298"/>
    </location>
</feature>
<feature type="transmembrane region" description="Helical" evidence="9">
    <location>
        <begin position="144"/>
        <end position="163"/>
    </location>
</feature>
<keyword evidence="3 9" id="KW-0813">Transport</keyword>
<evidence type="ECO:0000256" key="6">
    <source>
        <dbReference type="ARBA" id="ARBA00022970"/>
    </source>
</evidence>
<dbReference type="Pfam" id="PF05525">
    <property type="entry name" value="Branch_AA_trans"/>
    <property type="match status" value="1"/>
</dbReference>
<comment type="function">
    <text evidence="9">Component of the transport system for branched-chain amino acids.</text>
</comment>
<dbReference type="GO" id="GO:0015190">
    <property type="term" value="F:L-leucine transmembrane transporter activity"/>
    <property type="evidence" value="ECO:0007669"/>
    <property type="project" value="TreeGrafter"/>
</dbReference>
<dbReference type="GO" id="GO:0015820">
    <property type="term" value="P:L-leucine transport"/>
    <property type="evidence" value="ECO:0007669"/>
    <property type="project" value="TreeGrafter"/>
</dbReference>
<dbReference type="InterPro" id="IPR004685">
    <property type="entry name" value="Brnchd-chn_aa_trnsp_Livcs"/>
</dbReference>
<feature type="transmembrane region" description="Helical" evidence="9">
    <location>
        <begin position="115"/>
        <end position="132"/>
    </location>
</feature>
<keyword evidence="6 9" id="KW-0029">Amino-acid transport</keyword>
<keyword evidence="7 9" id="KW-1133">Transmembrane helix</keyword>
<feature type="transmembrane region" description="Helical" evidence="9">
    <location>
        <begin position="191"/>
        <end position="211"/>
    </location>
</feature>
<feature type="transmembrane region" description="Helical" evidence="9">
    <location>
        <begin position="7"/>
        <end position="26"/>
    </location>
</feature>
<evidence type="ECO:0000256" key="5">
    <source>
        <dbReference type="ARBA" id="ARBA00022692"/>
    </source>
</evidence>
<feature type="transmembrane region" description="Helical" evidence="9">
    <location>
        <begin position="310"/>
        <end position="331"/>
    </location>
</feature>
<feature type="transmembrane region" description="Helical" evidence="9">
    <location>
        <begin position="369"/>
        <end position="387"/>
    </location>
</feature>
<organism evidence="10 11">
    <name type="scientific">Finegoldia magna</name>
    <name type="common">Peptostreptococcus magnus</name>
    <dbReference type="NCBI Taxonomy" id="1260"/>
    <lineage>
        <taxon>Bacteria</taxon>
        <taxon>Bacillati</taxon>
        <taxon>Bacillota</taxon>
        <taxon>Tissierellia</taxon>
        <taxon>Tissierellales</taxon>
        <taxon>Peptoniphilaceae</taxon>
        <taxon>Finegoldia</taxon>
    </lineage>
</organism>
<keyword evidence="4" id="KW-1003">Cell membrane</keyword>
<name>A0A233V1A0_FINMA</name>
<dbReference type="GO" id="GO:0005304">
    <property type="term" value="F:L-valine transmembrane transporter activity"/>
    <property type="evidence" value="ECO:0007669"/>
    <property type="project" value="TreeGrafter"/>
</dbReference>
<keyword evidence="5 9" id="KW-0812">Transmembrane</keyword>
<dbReference type="GO" id="GO:0005886">
    <property type="term" value="C:plasma membrane"/>
    <property type="evidence" value="ECO:0007669"/>
    <property type="project" value="UniProtKB-SubCell"/>
</dbReference>
<feature type="transmembrane region" description="Helical" evidence="9">
    <location>
        <begin position="223"/>
        <end position="243"/>
    </location>
</feature>
<dbReference type="Proteomes" id="UP000215546">
    <property type="component" value="Unassembled WGS sequence"/>
</dbReference>
<feature type="transmembrane region" description="Helical" evidence="9">
    <location>
        <begin position="78"/>
        <end position="95"/>
    </location>
</feature>
<evidence type="ECO:0000256" key="9">
    <source>
        <dbReference type="RuleBase" id="RU362122"/>
    </source>
</evidence>
<gene>
    <name evidence="10" type="ORF">B9N55_00910</name>
</gene>
<dbReference type="NCBIfam" id="TIGR00796">
    <property type="entry name" value="livcs"/>
    <property type="match status" value="1"/>
</dbReference>
<evidence type="ECO:0000256" key="8">
    <source>
        <dbReference type="ARBA" id="ARBA00023136"/>
    </source>
</evidence>
<dbReference type="PANTHER" id="PTHR30588">
    <property type="entry name" value="BRANCHED-CHAIN AMINO ACID TRANSPORT SYSTEM 2 CARRIER PROTEIN"/>
    <property type="match status" value="1"/>
</dbReference>
<feature type="transmembrane region" description="Helical" evidence="9">
    <location>
        <begin position="38"/>
        <end position="58"/>
    </location>
</feature>
<accession>A0A233V1A0</accession>
<evidence type="ECO:0000256" key="7">
    <source>
        <dbReference type="ARBA" id="ARBA00022989"/>
    </source>
</evidence>